<reference evidence="2 3" key="1">
    <citation type="submission" date="2024-11" db="EMBL/GenBank/DDBJ databases">
        <title>Chromosome-level genome assembly of the freshwater bivalve Anodonta woodiana.</title>
        <authorList>
            <person name="Chen X."/>
        </authorList>
    </citation>
    <scope>NUCLEOTIDE SEQUENCE [LARGE SCALE GENOMIC DNA]</scope>
    <source>
        <strain evidence="2">MN2024</strain>
        <tissue evidence="2">Gills</tissue>
    </source>
</reference>
<keyword evidence="1" id="KW-0812">Transmembrane</keyword>
<keyword evidence="3" id="KW-1185">Reference proteome</keyword>
<comment type="caution">
    <text evidence="2">The sequence shown here is derived from an EMBL/GenBank/DDBJ whole genome shotgun (WGS) entry which is preliminary data.</text>
</comment>
<proteinExistence type="predicted"/>
<evidence type="ECO:0000256" key="1">
    <source>
        <dbReference type="SAM" id="Phobius"/>
    </source>
</evidence>
<dbReference type="Proteomes" id="UP001634394">
    <property type="component" value="Unassembled WGS sequence"/>
</dbReference>
<dbReference type="EMBL" id="JBJQND010000017">
    <property type="protein sequence ID" value="KAL3842397.1"/>
    <property type="molecule type" value="Genomic_DNA"/>
</dbReference>
<evidence type="ECO:0000313" key="3">
    <source>
        <dbReference type="Proteomes" id="UP001634394"/>
    </source>
</evidence>
<keyword evidence="1" id="KW-0472">Membrane</keyword>
<dbReference type="AlphaFoldDB" id="A0ABD3U007"/>
<feature type="transmembrane region" description="Helical" evidence="1">
    <location>
        <begin position="458"/>
        <end position="482"/>
    </location>
</feature>
<sequence length="501" mass="57014">MKWFGTSYVILPDMDIDDCAQITGFHIFKLYDDSTINFFSEQNVSDMLQTYQWNMNGSSLHLSSSDPVLLRCNSNTSRVRIESDKPVGVIYSIEHDNTEEQDGKERTCPSSPWITWMMLPSRKHWGRHFVLIHPFQDRELTLHVIGAESGFVDVSTGTNLSRNFILPWETLRVDIKSDSIIYSLKPVQIMCSSTINTNNGRLYTNAFFLPSVRNIAGFNGWFQTDSCDGYVCFVVVVSNGNMVPNISNPGNMTYFSYNISDFNNTIVHTVVKYSNLPPGTHTLFIENSTYIFSAFLLDKRFSHFYPLVFSSDMFDDRVLENTANYYSKDIVNTSPFSYDQQRNYSFNSLDTGNITDVQLNFSDSDASNSNIFSIFSNQAYHKDSRTKVNNISRPKSEHLEYQTVKTKLFTVSHSDNKVDIVNAPGMTRSKDETVEFMVNSKNSKSQATENNYLIKGNLLAVIISLSAAILAVGVVISVFFLIEFASSRRQIRNTKIRPYIS</sequence>
<evidence type="ECO:0000313" key="2">
    <source>
        <dbReference type="EMBL" id="KAL3842397.1"/>
    </source>
</evidence>
<accession>A0ABD3U007</accession>
<organism evidence="2 3">
    <name type="scientific">Sinanodonta woodiana</name>
    <name type="common">Chinese pond mussel</name>
    <name type="synonym">Anodonta woodiana</name>
    <dbReference type="NCBI Taxonomy" id="1069815"/>
    <lineage>
        <taxon>Eukaryota</taxon>
        <taxon>Metazoa</taxon>
        <taxon>Spiralia</taxon>
        <taxon>Lophotrochozoa</taxon>
        <taxon>Mollusca</taxon>
        <taxon>Bivalvia</taxon>
        <taxon>Autobranchia</taxon>
        <taxon>Heteroconchia</taxon>
        <taxon>Palaeoheterodonta</taxon>
        <taxon>Unionida</taxon>
        <taxon>Unionoidea</taxon>
        <taxon>Unionidae</taxon>
        <taxon>Unioninae</taxon>
        <taxon>Sinanodonta</taxon>
    </lineage>
</organism>
<name>A0ABD3U007_SINWO</name>
<gene>
    <name evidence="2" type="ORF">ACJMK2_020416</name>
</gene>
<keyword evidence="1" id="KW-1133">Transmembrane helix</keyword>
<protein>
    <submittedName>
        <fullName evidence="2">Uncharacterized protein</fullName>
    </submittedName>
</protein>